<evidence type="ECO:0000256" key="1">
    <source>
        <dbReference type="ARBA" id="ARBA00038069"/>
    </source>
</evidence>
<evidence type="ECO:0000313" key="3">
    <source>
        <dbReference type="EMBL" id="KAK0718102.1"/>
    </source>
</evidence>
<proteinExistence type="inferred from homology"/>
<dbReference type="InterPro" id="IPR010259">
    <property type="entry name" value="S8pro/Inhibitor_I9"/>
</dbReference>
<dbReference type="GO" id="GO:0004866">
    <property type="term" value="F:endopeptidase inhibitor activity"/>
    <property type="evidence" value="ECO:0007669"/>
    <property type="project" value="TreeGrafter"/>
</dbReference>
<dbReference type="Proteomes" id="UP001172101">
    <property type="component" value="Unassembled WGS sequence"/>
</dbReference>
<name>A0AA40DYA1_9PEZI</name>
<comment type="similarity">
    <text evidence="1">Belongs to the protease inhibitor I9 family.</text>
</comment>
<dbReference type="FunFam" id="3.30.70.80:FF:000005">
    <property type="entry name" value="Proteinase inhibitor I2B"/>
    <property type="match status" value="1"/>
</dbReference>
<gene>
    <name evidence="3" type="ORF">B0T26DRAFT_752073</name>
</gene>
<dbReference type="SUPFAM" id="SSF54897">
    <property type="entry name" value="Protease propeptides/inhibitors"/>
    <property type="match status" value="1"/>
</dbReference>
<keyword evidence="4" id="KW-1185">Reference proteome</keyword>
<accession>A0AA40DYA1</accession>
<dbReference type="GO" id="GO:0042144">
    <property type="term" value="P:vacuole fusion, non-autophagic"/>
    <property type="evidence" value="ECO:0007669"/>
    <property type="project" value="TreeGrafter"/>
</dbReference>
<dbReference type="Pfam" id="PF05922">
    <property type="entry name" value="Inhibitor_I9"/>
    <property type="match status" value="1"/>
</dbReference>
<evidence type="ECO:0000259" key="2">
    <source>
        <dbReference type="Pfam" id="PF05922"/>
    </source>
</evidence>
<dbReference type="InterPro" id="IPR052471">
    <property type="entry name" value="PBI_I9"/>
</dbReference>
<sequence length="74" mass="7980">MPSYIVTCKDGASPEDVEDAKNKAREQGGTIGHEYSLIKGFQVTFPNDVVHTLDQDENVKAVEADGEVSTQAVV</sequence>
<feature type="domain" description="Inhibitor I9" evidence="2">
    <location>
        <begin position="3"/>
        <end position="70"/>
    </location>
</feature>
<dbReference type="RefSeq" id="XP_060296895.1">
    <property type="nucleotide sequence ID" value="XM_060445478.1"/>
</dbReference>
<dbReference type="InterPro" id="IPR037045">
    <property type="entry name" value="S8pro/Inhibitor_I9_sf"/>
</dbReference>
<reference evidence="3" key="1">
    <citation type="submission" date="2023-06" db="EMBL/GenBank/DDBJ databases">
        <title>Genome-scale phylogeny and comparative genomics of the fungal order Sordariales.</title>
        <authorList>
            <consortium name="Lawrence Berkeley National Laboratory"/>
            <person name="Hensen N."/>
            <person name="Bonometti L."/>
            <person name="Westerberg I."/>
            <person name="Brannstrom I.O."/>
            <person name="Guillou S."/>
            <person name="Cros-Aarteil S."/>
            <person name="Calhoun S."/>
            <person name="Haridas S."/>
            <person name="Kuo A."/>
            <person name="Mondo S."/>
            <person name="Pangilinan J."/>
            <person name="Riley R."/>
            <person name="LaButti K."/>
            <person name="Andreopoulos B."/>
            <person name="Lipzen A."/>
            <person name="Chen C."/>
            <person name="Yanf M."/>
            <person name="Daum C."/>
            <person name="Ng V."/>
            <person name="Clum A."/>
            <person name="Steindorff A."/>
            <person name="Ohm R."/>
            <person name="Martin F."/>
            <person name="Silar P."/>
            <person name="Natvig D."/>
            <person name="Lalanne C."/>
            <person name="Gautier V."/>
            <person name="Ament-velasquez S.L."/>
            <person name="Kruys A."/>
            <person name="Hutchinson M.I."/>
            <person name="Powell A.J."/>
            <person name="Barry K."/>
            <person name="Miller A.N."/>
            <person name="Grigoriev I.V."/>
            <person name="Debuchy R."/>
            <person name="Gladieux P."/>
            <person name="Thoren M.H."/>
            <person name="Johannesson H."/>
        </authorList>
    </citation>
    <scope>NUCLEOTIDE SEQUENCE</scope>
    <source>
        <strain evidence="3">SMH2392-1A</strain>
    </source>
</reference>
<dbReference type="AlphaFoldDB" id="A0AA40DYA1"/>
<dbReference type="PANTHER" id="PTHR28288">
    <property type="entry name" value="PROTEASE B INHIBITOR 2"/>
    <property type="match status" value="1"/>
</dbReference>
<organism evidence="3 4">
    <name type="scientific">Lasiosphaeria miniovina</name>
    <dbReference type="NCBI Taxonomy" id="1954250"/>
    <lineage>
        <taxon>Eukaryota</taxon>
        <taxon>Fungi</taxon>
        <taxon>Dikarya</taxon>
        <taxon>Ascomycota</taxon>
        <taxon>Pezizomycotina</taxon>
        <taxon>Sordariomycetes</taxon>
        <taxon>Sordariomycetidae</taxon>
        <taxon>Sordariales</taxon>
        <taxon>Lasiosphaeriaceae</taxon>
        <taxon>Lasiosphaeria</taxon>
    </lineage>
</organism>
<dbReference type="Gene3D" id="3.30.70.80">
    <property type="entry name" value="Peptidase S8 propeptide/proteinase inhibitor I9"/>
    <property type="match status" value="1"/>
</dbReference>
<dbReference type="EMBL" id="JAUIRO010000004">
    <property type="protein sequence ID" value="KAK0718102.1"/>
    <property type="molecule type" value="Genomic_DNA"/>
</dbReference>
<protein>
    <recommendedName>
        <fullName evidence="2">Inhibitor I9 domain-containing protein</fullName>
    </recommendedName>
</protein>
<dbReference type="GeneID" id="85328748"/>
<dbReference type="PANTHER" id="PTHR28288:SF2">
    <property type="entry name" value="PROTEASE B INHIBITOR 2"/>
    <property type="match status" value="1"/>
</dbReference>
<comment type="caution">
    <text evidence="3">The sequence shown here is derived from an EMBL/GenBank/DDBJ whole genome shotgun (WGS) entry which is preliminary data.</text>
</comment>
<evidence type="ECO:0000313" key="4">
    <source>
        <dbReference type="Proteomes" id="UP001172101"/>
    </source>
</evidence>